<dbReference type="SMR" id="A0A1J6KF39"/>
<evidence type="ECO:0000313" key="3">
    <source>
        <dbReference type="Proteomes" id="UP000187609"/>
    </source>
</evidence>
<dbReference type="CDD" id="cd22157">
    <property type="entry name" value="F-box_AtFBW1-like"/>
    <property type="match status" value="1"/>
</dbReference>
<dbReference type="PANTHER" id="PTHR31672">
    <property type="entry name" value="BNACNNG10540D PROTEIN"/>
    <property type="match status" value="1"/>
</dbReference>
<keyword evidence="3" id="KW-1185">Reference proteome</keyword>
<accession>A0A1J6KF39</accession>
<dbReference type="Gramene" id="OIT27324">
    <property type="protein sequence ID" value="OIT27324"/>
    <property type="gene ID" value="A4A49_54922"/>
</dbReference>
<gene>
    <name evidence="2" type="ORF">A4A49_54922</name>
</gene>
<dbReference type="OMA" id="NMMVELE"/>
<dbReference type="KEGG" id="nau:109214098"/>
<dbReference type="AlphaFoldDB" id="A0A1J6KF39"/>
<dbReference type="EMBL" id="MJEQ01002450">
    <property type="protein sequence ID" value="OIT27324.1"/>
    <property type="molecule type" value="Genomic_DNA"/>
</dbReference>
<dbReference type="PANTHER" id="PTHR31672:SF13">
    <property type="entry name" value="F-BOX PROTEIN CPR30-LIKE"/>
    <property type="match status" value="1"/>
</dbReference>
<evidence type="ECO:0000259" key="1">
    <source>
        <dbReference type="PROSITE" id="PS50181"/>
    </source>
</evidence>
<proteinExistence type="predicted"/>
<dbReference type="InterPro" id="IPR001810">
    <property type="entry name" value="F-box_dom"/>
</dbReference>
<dbReference type="Gene3D" id="1.20.1280.50">
    <property type="match status" value="1"/>
</dbReference>
<feature type="domain" description="F-box" evidence="1">
    <location>
        <begin position="1"/>
        <end position="45"/>
    </location>
</feature>
<dbReference type="OrthoDB" id="1924677at2759"/>
<dbReference type="InterPro" id="IPR036047">
    <property type="entry name" value="F-box-like_dom_sf"/>
</dbReference>
<protein>
    <recommendedName>
        <fullName evidence="1">F-box domain-containing protein</fullName>
    </recommendedName>
</protein>
<dbReference type="InterPro" id="IPR050796">
    <property type="entry name" value="SCF_F-box_component"/>
</dbReference>
<name>A0A1J6KF39_NICAT</name>
<dbReference type="Pfam" id="PF00646">
    <property type="entry name" value="F-box"/>
    <property type="match status" value="1"/>
</dbReference>
<sequence>MSNNFPNDITIDILLMLPEKSLLRFKSVCKTWRSLIEDSQFAKQHYCLNKILQALENHRRFSLDAPLIEPPSQISISLTKRFMNSCTNGFFLLAFPLPDKVIFWNPDLSESTTIRLPFPTTSFITLGECLYLAKYNMMVELEVQKKSNSWTKMLAITESEFEPVFLKKGGGDMLYFRRDKKEYVVYDSKTQKFNQVKVAGFEARRKLKREFKITGPQPLLFIDRTYVETLISLNALQN</sequence>
<dbReference type="STRING" id="49451.A0A1J6KF39"/>
<dbReference type="PROSITE" id="PS50181">
    <property type="entry name" value="FBOX"/>
    <property type="match status" value="1"/>
</dbReference>
<organism evidence="2 3">
    <name type="scientific">Nicotiana attenuata</name>
    <name type="common">Coyote tobacco</name>
    <dbReference type="NCBI Taxonomy" id="49451"/>
    <lineage>
        <taxon>Eukaryota</taxon>
        <taxon>Viridiplantae</taxon>
        <taxon>Streptophyta</taxon>
        <taxon>Embryophyta</taxon>
        <taxon>Tracheophyta</taxon>
        <taxon>Spermatophyta</taxon>
        <taxon>Magnoliopsida</taxon>
        <taxon>eudicotyledons</taxon>
        <taxon>Gunneridae</taxon>
        <taxon>Pentapetalae</taxon>
        <taxon>asterids</taxon>
        <taxon>lamiids</taxon>
        <taxon>Solanales</taxon>
        <taxon>Solanaceae</taxon>
        <taxon>Nicotianoideae</taxon>
        <taxon>Nicotianeae</taxon>
        <taxon>Nicotiana</taxon>
    </lineage>
</organism>
<dbReference type="SUPFAM" id="SSF81383">
    <property type="entry name" value="F-box domain"/>
    <property type="match status" value="1"/>
</dbReference>
<dbReference type="Proteomes" id="UP000187609">
    <property type="component" value="Unassembled WGS sequence"/>
</dbReference>
<comment type="caution">
    <text evidence="2">The sequence shown here is derived from an EMBL/GenBank/DDBJ whole genome shotgun (WGS) entry which is preliminary data.</text>
</comment>
<evidence type="ECO:0000313" key="2">
    <source>
        <dbReference type="EMBL" id="OIT27324.1"/>
    </source>
</evidence>
<reference evidence="2" key="1">
    <citation type="submission" date="2016-11" db="EMBL/GenBank/DDBJ databases">
        <title>The genome of Nicotiana attenuata.</title>
        <authorList>
            <person name="Xu S."/>
            <person name="Brockmoeller T."/>
            <person name="Gaquerel E."/>
            <person name="Navarro A."/>
            <person name="Kuhl H."/>
            <person name="Gase K."/>
            <person name="Ling Z."/>
            <person name="Zhou W."/>
            <person name="Kreitzer C."/>
            <person name="Stanke M."/>
            <person name="Tang H."/>
            <person name="Lyons E."/>
            <person name="Pandey P."/>
            <person name="Pandey S.P."/>
            <person name="Timmermann B."/>
            <person name="Baldwin I.T."/>
        </authorList>
    </citation>
    <scope>NUCLEOTIDE SEQUENCE [LARGE SCALE GENOMIC DNA]</scope>
    <source>
        <strain evidence="2">UT</strain>
    </source>
</reference>
<dbReference type="SMART" id="SM00256">
    <property type="entry name" value="FBOX"/>
    <property type="match status" value="1"/>
</dbReference>